<gene>
    <name evidence="2" type="ORF">GM49_1465</name>
</gene>
<dbReference type="PANTHER" id="PTHR11669">
    <property type="entry name" value="REPLICATION FACTOR C / DNA POLYMERASE III GAMMA-TAU SUBUNIT"/>
    <property type="match status" value="1"/>
</dbReference>
<dbReference type="InterPro" id="IPR050238">
    <property type="entry name" value="DNA_Rep/Repair_Clamp_Loader"/>
</dbReference>
<dbReference type="AlphaFoldDB" id="A0A094PNJ8"/>
<dbReference type="Gene3D" id="3.40.50.300">
    <property type="entry name" value="P-loop containing nucleotide triphosphate hydrolases"/>
    <property type="match status" value="1"/>
</dbReference>
<dbReference type="InterPro" id="IPR004622">
    <property type="entry name" value="DNA_pol_HolB"/>
</dbReference>
<dbReference type="GO" id="GO:0003887">
    <property type="term" value="F:DNA-directed DNA polymerase activity"/>
    <property type="evidence" value="ECO:0007669"/>
    <property type="project" value="InterPro"/>
</dbReference>
<comment type="caution">
    <text evidence="2">The sequence shown here is derived from an EMBL/GenBank/DDBJ whole genome shotgun (WGS) entry which is preliminary data.</text>
</comment>
<feature type="coiled-coil region" evidence="1">
    <location>
        <begin position="238"/>
        <end position="265"/>
    </location>
</feature>
<evidence type="ECO:0008006" key="3">
    <source>
        <dbReference type="Google" id="ProtNLM"/>
    </source>
</evidence>
<dbReference type="InterPro" id="IPR027417">
    <property type="entry name" value="P-loop_NTPase"/>
</dbReference>
<keyword evidence="1" id="KW-0175">Coiled coil</keyword>
<accession>A0A094PNJ8</accession>
<dbReference type="NCBIfam" id="NF005926">
    <property type="entry name" value="PRK07940.1"/>
    <property type="match status" value="1"/>
</dbReference>
<dbReference type="PANTHER" id="PTHR11669:SF8">
    <property type="entry name" value="DNA POLYMERASE III SUBUNIT DELTA"/>
    <property type="match status" value="1"/>
</dbReference>
<protein>
    <recommendedName>
        <fullName evidence="3">DNA-directed DNA polymerase</fullName>
    </recommendedName>
</protein>
<dbReference type="SUPFAM" id="SSF52540">
    <property type="entry name" value="P-loop containing nucleoside triphosphate hydrolases"/>
    <property type="match status" value="1"/>
</dbReference>
<organism evidence="2">
    <name type="scientific">freshwater metagenome</name>
    <dbReference type="NCBI Taxonomy" id="449393"/>
    <lineage>
        <taxon>unclassified sequences</taxon>
        <taxon>metagenomes</taxon>
        <taxon>ecological metagenomes</taxon>
    </lineage>
</organism>
<proteinExistence type="predicted"/>
<name>A0A094PNJ8_9ZZZZ</name>
<reference evidence="2" key="1">
    <citation type="submission" date="2014-05" db="EMBL/GenBank/DDBJ databases">
        <title>Key roles for freshwater Actinobacteria revealed by deep metagenomic sequencing.</title>
        <authorList>
            <person name="Ghai R."/>
            <person name="Mizuno C.M."/>
            <person name="Picazo A."/>
            <person name="Camacho A."/>
            <person name="Rodriguez-Valera F."/>
        </authorList>
    </citation>
    <scope>NUCLEOTIDE SEQUENCE</scope>
</reference>
<dbReference type="GO" id="GO:0006261">
    <property type="term" value="P:DNA-templated DNA replication"/>
    <property type="evidence" value="ECO:0007669"/>
    <property type="project" value="TreeGrafter"/>
</dbReference>
<evidence type="ECO:0000256" key="1">
    <source>
        <dbReference type="SAM" id="Coils"/>
    </source>
</evidence>
<evidence type="ECO:0000313" key="2">
    <source>
        <dbReference type="EMBL" id="KGA03556.1"/>
    </source>
</evidence>
<dbReference type="GO" id="GO:0008408">
    <property type="term" value="F:3'-5' exonuclease activity"/>
    <property type="evidence" value="ECO:0007669"/>
    <property type="project" value="InterPro"/>
</dbReference>
<dbReference type="Pfam" id="PF13177">
    <property type="entry name" value="DNA_pol3_delta2"/>
    <property type="match status" value="1"/>
</dbReference>
<sequence length="383" mass="41507">MSATSVFDNLIDQEHVISILQEAVLAASDSTNQSQEMTHAWLFTGPPGSGRSNAALAFAAALVCRNGGCNDCTDCKTATTGSHADVELIKTEGLSIKIDEVRDLITRASWSPAVGNYRVVVIEDADRLTESAANALLKAIEEPGLRTVWLLCAPSSTDVLPTIRSRTRSLVLRTPSIAAVAKLLEKEKFSPAMADFAARVSQGHIGRARHLAKSEEARTRRQAILKISLMITDIASAFKAAQVLVEAAKAEAEEEAERRDNVEISALKEAWGQQGSKLTQGGSKAVKELEKEQKSRTTRMVRDYLDRALLDIATLYRDILLIQSNSPDSIINTDLISEMTKIAESTEAEATLAKLEAIMSARTNLSHNAAPLLTIEALMVLLK</sequence>
<dbReference type="NCBIfam" id="TIGR00678">
    <property type="entry name" value="holB"/>
    <property type="match status" value="1"/>
</dbReference>
<dbReference type="EMBL" id="JNSJ01000011">
    <property type="protein sequence ID" value="KGA03556.1"/>
    <property type="molecule type" value="Genomic_DNA"/>
</dbReference>